<evidence type="ECO:0000313" key="1">
    <source>
        <dbReference type="EMBL" id="GLY67123.1"/>
    </source>
</evidence>
<proteinExistence type="predicted"/>
<accession>A0A9W6R290</accession>
<gene>
    <name evidence="1" type="ORF">Atai01_37420</name>
</gene>
<organism evidence="1 2">
    <name type="scientific">Amycolatopsis taiwanensis</name>
    <dbReference type="NCBI Taxonomy" id="342230"/>
    <lineage>
        <taxon>Bacteria</taxon>
        <taxon>Bacillati</taxon>
        <taxon>Actinomycetota</taxon>
        <taxon>Actinomycetes</taxon>
        <taxon>Pseudonocardiales</taxon>
        <taxon>Pseudonocardiaceae</taxon>
        <taxon>Amycolatopsis</taxon>
    </lineage>
</organism>
<dbReference type="EMBL" id="BSTI01000007">
    <property type="protein sequence ID" value="GLY67123.1"/>
    <property type="molecule type" value="Genomic_DNA"/>
</dbReference>
<protein>
    <submittedName>
        <fullName evidence="1">Uncharacterized protein</fullName>
    </submittedName>
</protein>
<reference evidence="1" key="1">
    <citation type="submission" date="2023-03" db="EMBL/GenBank/DDBJ databases">
        <title>Amycolatopsis taiwanensis NBRC 103393.</title>
        <authorList>
            <person name="Ichikawa N."/>
            <person name="Sato H."/>
            <person name="Tonouchi N."/>
        </authorList>
    </citation>
    <scope>NUCLEOTIDE SEQUENCE</scope>
    <source>
        <strain evidence="1">NBRC 103393</strain>
    </source>
</reference>
<sequence length="64" mass="6917">MKEYRPSLAQLNREEAELLPVRETLVGDVTININTVIDLNLALAIAGITDKVTSAIASQMVGVH</sequence>
<keyword evidence="2" id="KW-1185">Reference proteome</keyword>
<dbReference type="RefSeq" id="WP_027946393.1">
    <property type="nucleotide sequence ID" value="NZ_BSTI01000007.1"/>
</dbReference>
<comment type="caution">
    <text evidence="1">The sequence shown here is derived from an EMBL/GenBank/DDBJ whole genome shotgun (WGS) entry which is preliminary data.</text>
</comment>
<name>A0A9W6R290_9PSEU</name>
<dbReference type="AlphaFoldDB" id="A0A9W6R290"/>
<evidence type="ECO:0000313" key="2">
    <source>
        <dbReference type="Proteomes" id="UP001165136"/>
    </source>
</evidence>
<dbReference type="Proteomes" id="UP001165136">
    <property type="component" value="Unassembled WGS sequence"/>
</dbReference>